<comment type="caution">
    <text evidence="5">The sequence shown here is derived from an EMBL/GenBank/DDBJ whole genome shotgun (WGS) entry which is preliminary data.</text>
</comment>
<feature type="domain" description="HTH gntR-type" evidence="4">
    <location>
        <begin position="16"/>
        <end position="84"/>
    </location>
</feature>
<name>A0A124JVF5_9SPHN</name>
<dbReference type="STRING" id="1117702.AQZ52_02820"/>
<dbReference type="InterPro" id="IPR036390">
    <property type="entry name" value="WH_DNA-bd_sf"/>
</dbReference>
<organism evidence="5 6">
    <name type="scientific">Novosphingobium fuchskuhlense</name>
    <dbReference type="NCBI Taxonomy" id="1117702"/>
    <lineage>
        <taxon>Bacteria</taxon>
        <taxon>Pseudomonadati</taxon>
        <taxon>Pseudomonadota</taxon>
        <taxon>Alphaproteobacteria</taxon>
        <taxon>Sphingomonadales</taxon>
        <taxon>Sphingomonadaceae</taxon>
        <taxon>Novosphingobium</taxon>
    </lineage>
</organism>
<dbReference type="Proteomes" id="UP000058012">
    <property type="component" value="Unassembled WGS sequence"/>
</dbReference>
<evidence type="ECO:0000259" key="4">
    <source>
        <dbReference type="PROSITE" id="PS50949"/>
    </source>
</evidence>
<sequence>MALHHHMSSSTSTAARPVYLKLREQIAAAILDATFAEGAMLPSVRAYAAAEGANPLTVAKAYQQFQDEGLVVVQRGVGMFVAPGAAEALRAREREAFLTTELPEIRARMRRLHIDPAQLFGEPERA</sequence>
<proteinExistence type="predicted"/>
<dbReference type="PROSITE" id="PS50949">
    <property type="entry name" value="HTH_GNTR"/>
    <property type="match status" value="1"/>
</dbReference>
<dbReference type="Gene3D" id="6.10.250.1220">
    <property type="match status" value="1"/>
</dbReference>
<evidence type="ECO:0000256" key="3">
    <source>
        <dbReference type="ARBA" id="ARBA00023163"/>
    </source>
</evidence>
<dbReference type="InterPro" id="IPR000524">
    <property type="entry name" value="Tscrpt_reg_HTH_GntR"/>
</dbReference>
<keyword evidence="3" id="KW-0804">Transcription</keyword>
<evidence type="ECO:0000313" key="5">
    <source>
        <dbReference type="EMBL" id="KUR72232.1"/>
    </source>
</evidence>
<dbReference type="OrthoDB" id="162505at2"/>
<gene>
    <name evidence="5" type="ORF">AQZ52_02820</name>
</gene>
<dbReference type="Pfam" id="PF00392">
    <property type="entry name" value="GntR"/>
    <property type="match status" value="1"/>
</dbReference>
<evidence type="ECO:0000313" key="6">
    <source>
        <dbReference type="Proteomes" id="UP000058012"/>
    </source>
</evidence>
<dbReference type="Gene3D" id="1.10.10.10">
    <property type="entry name" value="Winged helix-like DNA-binding domain superfamily/Winged helix DNA-binding domain"/>
    <property type="match status" value="1"/>
</dbReference>
<keyword evidence="6" id="KW-1185">Reference proteome</keyword>
<dbReference type="InterPro" id="IPR036388">
    <property type="entry name" value="WH-like_DNA-bd_sf"/>
</dbReference>
<reference evidence="5 6" key="1">
    <citation type="submission" date="2015-10" db="EMBL/GenBank/DDBJ databases">
        <title>Draft genome sequence of Novosphingobium fuchskuhlense DSM 25065 isolated from a surface water sample of the southwest basin of Lake Grosse Fuchskuhle.</title>
        <authorList>
            <person name="Ruckert C."/>
            <person name="Winkler A."/>
            <person name="Glaeser J."/>
            <person name="Grossart H.-P."/>
            <person name="Kalinowski J."/>
            <person name="Glaeser S."/>
        </authorList>
    </citation>
    <scope>NUCLEOTIDE SEQUENCE [LARGE SCALE GENOMIC DNA]</scope>
    <source>
        <strain evidence="5 6">FNE08-7</strain>
    </source>
</reference>
<dbReference type="GO" id="GO:0003700">
    <property type="term" value="F:DNA-binding transcription factor activity"/>
    <property type="evidence" value="ECO:0007669"/>
    <property type="project" value="InterPro"/>
</dbReference>
<dbReference type="CDD" id="cd07377">
    <property type="entry name" value="WHTH_GntR"/>
    <property type="match status" value="1"/>
</dbReference>
<evidence type="ECO:0000256" key="1">
    <source>
        <dbReference type="ARBA" id="ARBA00023015"/>
    </source>
</evidence>
<dbReference type="PANTHER" id="PTHR38445">
    <property type="entry name" value="HTH-TYPE TRANSCRIPTIONAL REPRESSOR YTRA"/>
    <property type="match status" value="1"/>
</dbReference>
<dbReference type="EMBL" id="LLZS01000003">
    <property type="protein sequence ID" value="KUR72232.1"/>
    <property type="molecule type" value="Genomic_DNA"/>
</dbReference>
<dbReference type="GO" id="GO:0003677">
    <property type="term" value="F:DNA binding"/>
    <property type="evidence" value="ECO:0007669"/>
    <property type="project" value="UniProtKB-KW"/>
</dbReference>
<dbReference type="SUPFAM" id="SSF46785">
    <property type="entry name" value="Winged helix' DNA-binding domain"/>
    <property type="match status" value="1"/>
</dbReference>
<evidence type="ECO:0000256" key="2">
    <source>
        <dbReference type="ARBA" id="ARBA00023125"/>
    </source>
</evidence>
<keyword evidence="2" id="KW-0238">DNA-binding</keyword>
<dbReference type="AlphaFoldDB" id="A0A124JVF5"/>
<dbReference type="PANTHER" id="PTHR38445:SF10">
    <property type="entry name" value="GNTR-FAMILY TRANSCRIPTIONAL REGULATOR"/>
    <property type="match status" value="1"/>
</dbReference>
<dbReference type="SMART" id="SM00345">
    <property type="entry name" value="HTH_GNTR"/>
    <property type="match status" value="1"/>
</dbReference>
<keyword evidence="1" id="KW-0805">Transcription regulation</keyword>
<accession>A0A124JVF5</accession>
<protein>
    <submittedName>
        <fullName evidence="5">GntR family transcriptional regulator</fullName>
    </submittedName>
</protein>